<name>A0AAW2YPK1_9EUKA</name>
<dbReference type="Proteomes" id="UP001431209">
    <property type="component" value="Unassembled WGS sequence"/>
</dbReference>
<evidence type="ECO:0000256" key="2">
    <source>
        <dbReference type="ARBA" id="ARBA00022980"/>
    </source>
</evidence>
<dbReference type="GO" id="GO:1990904">
    <property type="term" value="C:ribonucleoprotein complex"/>
    <property type="evidence" value="ECO:0007669"/>
    <property type="project" value="UniProtKB-KW"/>
</dbReference>
<feature type="compositionally biased region" description="Polar residues" evidence="4">
    <location>
        <begin position="33"/>
        <end position="47"/>
    </location>
</feature>
<gene>
    <name evidence="5" type="ORF">AKO1_007580</name>
</gene>
<dbReference type="Pfam" id="PF01016">
    <property type="entry name" value="Ribosomal_L27"/>
    <property type="match status" value="1"/>
</dbReference>
<dbReference type="PANTHER" id="PTHR15893">
    <property type="entry name" value="RIBOSOMAL PROTEIN L27"/>
    <property type="match status" value="1"/>
</dbReference>
<dbReference type="GO" id="GO:0005840">
    <property type="term" value="C:ribosome"/>
    <property type="evidence" value="ECO:0007669"/>
    <property type="project" value="UniProtKB-KW"/>
</dbReference>
<comment type="caution">
    <text evidence="5">The sequence shown here is derived from an EMBL/GenBank/DDBJ whole genome shotgun (WGS) entry which is preliminary data.</text>
</comment>
<protein>
    <submittedName>
        <fullName evidence="5">Ribosomal protein mL2, mitochondrial</fullName>
    </submittedName>
</protein>
<evidence type="ECO:0000256" key="4">
    <source>
        <dbReference type="SAM" id="MobiDB-lite"/>
    </source>
</evidence>
<evidence type="ECO:0000256" key="1">
    <source>
        <dbReference type="ARBA" id="ARBA00010797"/>
    </source>
</evidence>
<feature type="region of interest" description="Disordered" evidence="4">
    <location>
        <begin position="33"/>
        <end position="55"/>
    </location>
</feature>
<accession>A0AAW2YPK1</accession>
<evidence type="ECO:0000313" key="6">
    <source>
        <dbReference type="Proteomes" id="UP001431209"/>
    </source>
</evidence>
<organism evidence="5 6">
    <name type="scientific">Acrasis kona</name>
    <dbReference type="NCBI Taxonomy" id="1008807"/>
    <lineage>
        <taxon>Eukaryota</taxon>
        <taxon>Discoba</taxon>
        <taxon>Heterolobosea</taxon>
        <taxon>Tetramitia</taxon>
        <taxon>Eutetramitia</taxon>
        <taxon>Acrasidae</taxon>
        <taxon>Acrasis</taxon>
    </lineage>
</organism>
<reference evidence="5 6" key="1">
    <citation type="submission" date="2024-03" db="EMBL/GenBank/DDBJ databases">
        <title>The Acrasis kona genome and developmental transcriptomes reveal deep origins of eukaryotic multicellular pathways.</title>
        <authorList>
            <person name="Sheikh S."/>
            <person name="Fu C.-J."/>
            <person name="Brown M.W."/>
            <person name="Baldauf S.L."/>
        </authorList>
    </citation>
    <scope>NUCLEOTIDE SEQUENCE [LARGE SCALE GENOMIC DNA]</scope>
    <source>
        <strain evidence="5 6">ATCC MYA-3509</strain>
    </source>
</reference>
<keyword evidence="6" id="KW-1185">Reference proteome</keyword>
<evidence type="ECO:0000313" key="5">
    <source>
        <dbReference type="EMBL" id="KAL0479396.1"/>
    </source>
</evidence>
<keyword evidence="3" id="KW-0687">Ribonucleoprotein</keyword>
<evidence type="ECO:0000256" key="3">
    <source>
        <dbReference type="ARBA" id="ARBA00023274"/>
    </source>
</evidence>
<dbReference type="PRINTS" id="PR00063">
    <property type="entry name" value="RIBOSOMALL27"/>
</dbReference>
<comment type="similarity">
    <text evidence="1">Belongs to the bacterial ribosomal protein bL27 family.</text>
</comment>
<dbReference type="GO" id="GO:0003735">
    <property type="term" value="F:structural constituent of ribosome"/>
    <property type="evidence" value="ECO:0007669"/>
    <property type="project" value="InterPro"/>
</dbReference>
<dbReference type="InterPro" id="IPR001684">
    <property type="entry name" value="Ribosomal_bL27"/>
</dbReference>
<sequence>MFRNLVSGARIATRFSPRIISCPSIFSNVQVRTATKKSGGSTKQNSDNKSRRPGFKIHHGFKIKAGEIIIRQKGNKFWPSYNVVQGKDFTLHAMRDGWVQIVHDPEYDRKYVMVAPRLADIEKQTQLVQNLENEKPFKPHRTLKRKMGRNVANHKLSLDARKNKTVYELRKASILPRKRYPRTQVHRIPKMINYQIKYVEDVCNIKSRCQFKTNRLPPVKEPTRIGYMGPLPLR</sequence>
<dbReference type="GO" id="GO:0006412">
    <property type="term" value="P:translation"/>
    <property type="evidence" value="ECO:0007669"/>
    <property type="project" value="InterPro"/>
</dbReference>
<dbReference type="EMBL" id="JAOPGA020000552">
    <property type="protein sequence ID" value="KAL0479396.1"/>
    <property type="molecule type" value="Genomic_DNA"/>
</dbReference>
<proteinExistence type="inferred from homology"/>
<keyword evidence="2 5" id="KW-0689">Ribosomal protein</keyword>
<dbReference type="AlphaFoldDB" id="A0AAW2YPK1"/>
<dbReference type="PANTHER" id="PTHR15893:SF0">
    <property type="entry name" value="LARGE RIBOSOMAL SUBUNIT PROTEIN BL27M"/>
    <property type="match status" value="1"/>
</dbReference>
<dbReference type="Gene3D" id="2.40.50.100">
    <property type="match status" value="1"/>
</dbReference>
<dbReference type="SUPFAM" id="SSF110324">
    <property type="entry name" value="Ribosomal L27 protein-like"/>
    <property type="match status" value="1"/>
</dbReference>